<gene>
    <name evidence="1" type="ORF">Edafosvirus11_13</name>
</gene>
<evidence type="ECO:0000313" key="1">
    <source>
        <dbReference type="EMBL" id="AYV78378.1"/>
    </source>
</evidence>
<dbReference type="EMBL" id="MK072076">
    <property type="protein sequence ID" value="AYV78378.1"/>
    <property type="molecule type" value="Genomic_DNA"/>
</dbReference>
<proteinExistence type="predicted"/>
<sequence length="283" mass="31497">MPTNILIENATAVNSIGVNFFDANGNANSDFSNDNGPDHIITSAEGSQLFTQNQNALVSYPLLVRLYWLATDNTPFAKALKIIQVKIFSAEDFAIVLKQNLDYTIKSKKRVQVTASVQPFIVINKTNRPVAVVFDVNSDDPSQVPDDFVLRIGADKIETRTIRKNFNSPLFVRIQFPDIMQEFTKEITADTATITINCCVRRVQLSTQLYPTIIFGPEPNRSPPGEFTPLRPCDIISTDPCCGTRSGLRFNLVGEDVLDTENDFAIVEQDGAEIEEENSEDDL</sequence>
<name>A0A3G4ZU00_9VIRU</name>
<organism evidence="1">
    <name type="scientific">Edafosvirus sp</name>
    <dbReference type="NCBI Taxonomy" id="2487765"/>
    <lineage>
        <taxon>Viruses</taxon>
        <taxon>Varidnaviria</taxon>
        <taxon>Bamfordvirae</taxon>
        <taxon>Nucleocytoviricota</taxon>
        <taxon>Megaviricetes</taxon>
        <taxon>Imitervirales</taxon>
        <taxon>Mimiviridae</taxon>
        <taxon>Klosneuvirinae</taxon>
    </lineage>
</organism>
<protein>
    <submittedName>
        <fullName evidence="1">Uncharacterized protein</fullName>
    </submittedName>
</protein>
<reference evidence="1" key="1">
    <citation type="submission" date="2018-10" db="EMBL/GenBank/DDBJ databases">
        <title>Hidden diversity of soil giant viruses.</title>
        <authorList>
            <person name="Schulz F."/>
            <person name="Alteio L."/>
            <person name="Goudeau D."/>
            <person name="Ryan E.M."/>
            <person name="Malmstrom R.R."/>
            <person name="Blanchard J."/>
            <person name="Woyke T."/>
        </authorList>
    </citation>
    <scope>NUCLEOTIDE SEQUENCE</scope>
    <source>
        <strain evidence="1">EDV1</strain>
    </source>
</reference>
<accession>A0A3G4ZU00</accession>